<accession>A0ABP6JI34</accession>
<dbReference type="Proteomes" id="UP001501423">
    <property type="component" value="Unassembled WGS sequence"/>
</dbReference>
<comment type="caution">
    <text evidence="1">The sequence shown here is derived from an EMBL/GenBank/DDBJ whole genome shotgun (WGS) entry which is preliminary data.</text>
</comment>
<reference evidence="2" key="1">
    <citation type="journal article" date="2019" name="Int. J. Syst. Evol. Microbiol.">
        <title>The Global Catalogue of Microorganisms (GCM) 10K type strain sequencing project: providing services to taxonomists for standard genome sequencing and annotation.</title>
        <authorList>
            <consortium name="The Broad Institute Genomics Platform"/>
            <consortium name="The Broad Institute Genome Sequencing Center for Infectious Disease"/>
            <person name="Wu L."/>
            <person name="Ma J."/>
        </authorList>
    </citation>
    <scope>NUCLEOTIDE SEQUENCE [LARGE SCALE GENOMIC DNA]</scope>
    <source>
        <strain evidence="2">JCM 9650</strain>
    </source>
</reference>
<proteinExistence type="predicted"/>
<evidence type="ECO:0000313" key="1">
    <source>
        <dbReference type="EMBL" id="GAA2934036.1"/>
    </source>
</evidence>
<dbReference type="EMBL" id="BAAAVA010000047">
    <property type="protein sequence ID" value="GAA2934036.1"/>
    <property type="molecule type" value="Genomic_DNA"/>
</dbReference>
<name>A0ABP6JI34_9ACTN</name>
<sequence length="50" mass="5314">MFSLAEPLVGVWLSLNGLSLSLARVLPVRADPAIVHRGDHIVPGTDRVAP</sequence>
<evidence type="ECO:0000313" key="2">
    <source>
        <dbReference type="Proteomes" id="UP001501423"/>
    </source>
</evidence>
<gene>
    <name evidence="1" type="ORF">GCM10010478_39050</name>
</gene>
<protein>
    <submittedName>
        <fullName evidence="1">Uncharacterized protein</fullName>
    </submittedName>
</protein>
<organism evidence="1 2">
    <name type="scientific">Streptomyces erythrogriseus</name>
    <dbReference type="NCBI Taxonomy" id="284027"/>
    <lineage>
        <taxon>Bacteria</taxon>
        <taxon>Bacillati</taxon>
        <taxon>Actinomycetota</taxon>
        <taxon>Actinomycetes</taxon>
        <taxon>Kitasatosporales</taxon>
        <taxon>Streptomycetaceae</taxon>
        <taxon>Streptomyces</taxon>
        <taxon>Streptomyces griseoincarnatus group</taxon>
    </lineage>
</organism>
<keyword evidence="2" id="KW-1185">Reference proteome</keyword>